<evidence type="ECO:0000313" key="4">
    <source>
        <dbReference type="Proteomes" id="UP000758022"/>
    </source>
</evidence>
<evidence type="ECO:0000313" key="1">
    <source>
        <dbReference type="EMBL" id="MBB3163094.1"/>
    </source>
</evidence>
<dbReference type="EMBL" id="JAAXQQ010000004">
    <property type="protein sequence ID" value="MBY3064393.1"/>
    <property type="molecule type" value="Genomic_DNA"/>
</dbReference>
<gene>
    <name evidence="1" type="ORF">FHS25_003572</name>
    <name evidence="2" type="ORF">HFO74_13255</name>
</gene>
<organism evidence="2 4">
    <name type="scientific">Rhizobium laguerreae</name>
    <dbReference type="NCBI Taxonomy" id="1076926"/>
    <lineage>
        <taxon>Bacteria</taxon>
        <taxon>Pseudomonadati</taxon>
        <taxon>Pseudomonadota</taxon>
        <taxon>Alphaproteobacteria</taxon>
        <taxon>Hyphomicrobiales</taxon>
        <taxon>Rhizobiaceae</taxon>
        <taxon>Rhizobium/Agrobacterium group</taxon>
        <taxon>Rhizobium</taxon>
    </lineage>
</organism>
<keyword evidence="3" id="KW-1185">Reference proteome</keyword>
<comment type="caution">
    <text evidence="2">The sequence shown here is derived from an EMBL/GenBank/DDBJ whole genome shotgun (WGS) entry which is preliminary data.</text>
</comment>
<reference evidence="1 3" key="2">
    <citation type="submission" date="2020-08" db="EMBL/GenBank/DDBJ databases">
        <title>Genomic Encyclopedia of Type Strains, Phase III (KMG-III): the genomes of soil and plant-associated and newly described type strains.</title>
        <authorList>
            <person name="Whitman W."/>
        </authorList>
    </citation>
    <scope>NUCLEOTIDE SEQUENCE [LARGE SCALE GENOMIC DNA]</scope>
    <source>
        <strain evidence="1 3">CECT 8280</strain>
    </source>
</reference>
<dbReference type="Proteomes" id="UP000542811">
    <property type="component" value="Unassembled WGS sequence"/>
</dbReference>
<reference evidence="2" key="1">
    <citation type="submission" date="2020-04" db="EMBL/GenBank/DDBJ databases">
        <title>Global-level population genomics supports evidence of horizontal gene transfer on evolution of Rhizobia in Lentils.</title>
        <authorList>
            <person name="Gai Y."/>
            <person name="Cook D."/>
            <person name="Riely B."/>
        </authorList>
    </citation>
    <scope>NUCLEOTIDE SEQUENCE</scope>
    <source>
        <strain evidence="2">TLR9</strain>
    </source>
</reference>
<proteinExistence type="predicted"/>
<sequence length="84" mass="9317">MEQPTLRPFPGEIPKSQLQALALAHPVVVRGQPDVPPGRLIAKRVPQQLVRKGIAAASTALPDVIEKRFHTPAEQAWRIRLEDL</sequence>
<dbReference type="AlphaFoldDB" id="A0AB35FCN1"/>
<accession>A0AB35FCN1</accession>
<evidence type="ECO:0000313" key="3">
    <source>
        <dbReference type="Proteomes" id="UP000542811"/>
    </source>
</evidence>
<protein>
    <submittedName>
        <fullName evidence="2">Uncharacterized protein</fullName>
    </submittedName>
</protein>
<name>A0AB35FCN1_9HYPH</name>
<evidence type="ECO:0000313" key="2">
    <source>
        <dbReference type="EMBL" id="MBY3064393.1"/>
    </source>
</evidence>
<dbReference type="Proteomes" id="UP000758022">
    <property type="component" value="Unassembled WGS sequence"/>
</dbReference>
<dbReference type="EMBL" id="JACHXX010000004">
    <property type="protein sequence ID" value="MBB3163094.1"/>
    <property type="molecule type" value="Genomic_DNA"/>
</dbReference>
<dbReference type="RefSeq" id="WP_077980566.1">
    <property type="nucleotide sequence ID" value="NZ_JACHXX010000004.1"/>
</dbReference>